<dbReference type="AlphaFoldDB" id="A0A397S2R6"/>
<sequence>MDLKMRKCEECKQESVFYWCNTCNTKCFQQNFKNWTSGNDGINKFIQHIQLSAKQYYKVLEWIPYDRLHDIKYIAKGGFGKILDDDKYKYPIYEKNDSEGIHWCSEENYKDYINRSNTRIKKIKEYDEKYSNWLTYLANY</sequence>
<gene>
    <name evidence="1" type="ORF">C1645_838243</name>
</gene>
<evidence type="ECO:0000313" key="2">
    <source>
        <dbReference type="Proteomes" id="UP000265703"/>
    </source>
</evidence>
<comment type="caution">
    <text evidence="1">The sequence shown here is derived from an EMBL/GenBank/DDBJ whole genome shotgun (WGS) entry which is preliminary data.</text>
</comment>
<keyword evidence="2" id="KW-1185">Reference proteome</keyword>
<evidence type="ECO:0000313" key="1">
    <source>
        <dbReference type="EMBL" id="RIA80700.1"/>
    </source>
</evidence>
<proteinExistence type="predicted"/>
<dbReference type="EMBL" id="QKYT01000916">
    <property type="protein sequence ID" value="RIA80700.1"/>
    <property type="molecule type" value="Genomic_DNA"/>
</dbReference>
<dbReference type="OrthoDB" id="2424889at2759"/>
<accession>A0A397S2R6</accession>
<reference evidence="1 2" key="1">
    <citation type="submission" date="2018-06" db="EMBL/GenBank/DDBJ databases">
        <title>Comparative genomics reveals the genomic features of Rhizophagus irregularis, R. cerebriforme, R. diaphanum and Gigaspora rosea, and their symbiotic lifestyle signature.</title>
        <authorList>
            <person name="Morin E."/>
            <person name="San Clemente H."/>
            <person name="Chen E.C.H."/>
            <person name="De La Providencia I."/>
            <person name="Hainaut M."/>
            <person name="Kuo A."/>
            <person name="Kohler A."/>
            <person name="Murat C."/>
            <person name="Tang N."/>
            <person name="Roy S."/>
            <person name="Loubradou J."/>
            <person name="Henrissat B."/>
            <person name="Grigoriev I.V."/>
            <person name="Corradi N."/>
            <person name="Roux C."/>
            <person name="Martin F.M."/>
        </authorList>
    </citation>
    <scope>NUCLEOTIDE SEQUENCE [LARGE SCALE GENOMIC DNA]</scope>
    <source>
        <strain evidence="1 2">DAOM 227022</strain>
    </source>
</reference>
<organism evidence="1 2">
    <name type="scientific">Glomus cerebriforme</name>
    <dbReference type="NCBI Taxonomy" id="658196"/>
    <lineage>
        <taxon>Eukaryota</taxon>
        <taxon>Fungi</taxon>
        <taxon>Fungi incertae sedis</taxon>
        <taxon>Mucoromycota</taxon>
        <taxon>Glomeromycotina</taxon>
        <taxon>Glomeromycetes</taxon>
        <taxon>Glomerales</taxon>
        <taxon>Glomeraceae</taxon>
        <taxon>Glomus</taxon>
    </lineage>
</organism>
<protein>
    <recommendedName>
        <fullName evidence="3">Protein kinase domain-containing protein</fullName>
    </recommendedName>
</protein>
<evidence type="ECO:0008006" key="3">
    <source>
        <dbReference type="Google" id="ProtNLM"/>
    </source>
</evidence>
<dbReference type="Proteomes" id="UP000265703">
    <property type="component" value="Unassembled WGS sequence"/>
</dbReference>
<name>A0A397S2R6_9GLOM</name>